<dbReference type="Gene3D" id="3.20.20.140">
    <property type="entry name" value="Metal-dependent hydrolases"/>
    <property type="match status" value="1"/>
</dbReference>
<dbReference type="PANTHER" id="PTHR11647:SF1">
    <property type="entry name" value="COLLAPSIN RESPONSE MEDIATOR PROTEIN"/>
    <property type="match status" value="1"/>
</dbReference>
<dbReference type="InterPro" id="IPR011059">
    <property type="entry name" value="Metal-dep_hydrolase_composite"/>
</dbReference>
<accession>A0ABY6Q6R4</accession>
<dbReference type="SUPFAM" id="SSF51338">
    <property type="entry name" value="Composite domain of metallo-dependent hydrolases"/>
    <property type="match status" value="1"/>
</dbReference>
<proteinExistence type="predicted"/>
<dbReference type="InterPro" id="IPR050378">
    <property type="entry name" value="Metallo-dep_Hydrolases_sf"/>
</dbReference>
<gene>
    <name evidence="3" type="ORF">E0F26_09595</name>
</gene>
<evidence type="ECO:0000256" key="1">
    <source>
        <dbReference type="ARBA" id="ARBA00001947"/>
    </source>
</evidence>
<dbReference type="RefSeq" id="WP_279241440.1">
    <property type="nucleotide sequence ID" value="NZ_CP036501.1"/>
</dbReference>
<organism evidence="3 4">
    <name type="scientific">Candidatus Paraluminiphilus aquimaris</name>
    <dbReference type="NCBI Taxonomy" id="2518994"/>
    <lineage>
        <taxon>Bacteria</taxon>
        <taxon>Pseudomonadati</taxon>
        <taxon>Pseudomonadota</taxon>
        <taxon>Gammaproteobacteria</taxon>
        <taxon>Cellvibrionales</taxon>
        <taxon>Halieaceae</taxon>
        <taxon>Candidatus Paraluminiphilus</taxon>
    </lineage>
</organism>
<dbReference type="InterPro" id="IPR006680">
    <property type="entry name" value="Amidohydro-rel"/>
</dbReference>
<reference evidence="3 4" key="1">
    <citation type="submission" date="2019-02" db="EMBL/GenBank/DDBJ databases">
        <title>Halieaceae_genomes.</title>
        <authorList>
            <person name="Li S.-H."/>
        </authorList>
    </citation>
    <scope>NUCLEOTIDE SEQUENCE [LARGE SCALE GENOMIC DNA]</scope>
    <source>
        <strain evidence="3 4">JH123</strain>
    </source>
</reference>
<protein>
    <submittedName>
        <fullName evidence="3">Aminoacylase</fullName>
    </submittedName>
</protein>
<dbReference type="PANTHER" id="PTHR11647">
    <property type="entry name" value="HYDRANTOINASE/DIHYDROPYRIMIDINASE FAMILY MEMBER"/>
    <property type="match status" value="1"/>
</dbReference>
<dbReference type="SUPFAM" id="SSF51556">
    <property type="entry name" value="Metallo-dependent hydrolases"/>
    <property type="match status" value="1"/>
</dbReference>
<evidence type="ECO:0000259" key="2">
    <source>
        <dbReference type="Pfam" id="PF01979"/>
    </source>
</evidence>
<keyword evidence="4" id="KW-1185">Reference proteome</keyword>
<evidence type="ECO:0000313" key="3">
    <source>
        <dbReference type="EMBL" id="UZP74972.1"/>
    </source>
</evidence>
<dbReference type="EMBL" id="CP036501">
    <property type="protein sequence ID" value="UZP74972.1"/>
    <property type="molecule type" value="Genomic_DNA"/>
</dbReference>
<dbReference type="Proteomes" id="UP001317963">
    <property type="component" value="Chromosome"/>
</dbReference>
<feature type="domain" description="Amidohydrolase-related" evidence="2">
    <location>
        <begin position="496"/>
        <end position="598"/>
    </location>
</feature>
<comment type="cofactor">
    <cofactor evidence="1">
        <name>Zn(2+)</name>
        <dbReference type="ChEBI" id="CHEBI:29105"/>
    </cofactor>
</comment>
<sequence length="632" mass="70412">MAQWDLLIRGAKVFDGEGTPGRIEDVAVAAGNVVARGANLPVSQAKQCVDAAGRWLIPGMLDIHTHLDLEVEVAPALDEVVRHGTTTVLVGNCSLGTCFGSQETNGQEPIVDCFTRVENIPKSVLRKCAQAMTWDNPEDYLAHFNNLNLGPNIAAFVPHSMLRIEVMGLDASISRAPTESELQKMEQILEGAMQLGYLGLSTDGLPFHYLSNDPHTDKRIPTQFASFSELRRLLKVVRKYDRVWQTTPIIENRLKALFYFTLTSGRLFGKPLKTSALSAMEMTAAPNSSKLFLGVAKLLNSKFMDGRLHFQALGTNFRVWSDGIVSPLFEELTSTAELIALEYDDYEGRQRLMHDPEWVERFRREWRHGRTGDDFASWKAARGLPDSLVIREPEKLIFDGAPCTDWDGESFAQVMARAQKFKAGDLEAARSASEREAFERIEIELRDDADFALHMLRSYDKSFRFYADVANAGNRSTLEFLLHENTLPGFNDSGAHITNMAFFDSNLMSLKLAREHGEETIAKVVKRLTKDPAETFGLDAGSLNIGARADMVLINPDAFDGWEPDQTRVLVHREIFEHEQMVNRPEGIVDSVYISGEVAWQGDEGASEALGKQPLGRYLHSGGSSEQLTRAA</sequence>
<dbReference type="InterPro" id="IPR032466">
    <property type="entry name" value="Metal_Hydrolase"/>
</dbReference>
<dbReference type="Gene3D" id="2.30.40.10">
    <property type="entry name" value="Urease, subunit C, domain 1"/>
    <property type="match status" value="1"/>
</dbReference>
<dbReference type="Pfam" id="PF01979">
    <property type="entry name" value="Amidohydro_1"/>
    <property type="match status" value="1"/>
</dbReference>
<name>A0ABY6Q6R4_9GAMM</name>
<evidence type="ECO:0000313" key="4">
    <source>
        <dbReference type="Proteomes" id="UP001317963"/>
    </source>
</evidence>